<name>A0ACA9MJ92_9GLOM</name>
<evidence type="ECO:0000313" key="2">
    <source>
        <dbReference type="Proteomes" id="UP000789860"/>
    </source>
</evidence>
<dbReference type="Proteomes" id="UP000789860">
    <property type="component" value="Unassembled WGS sequence"/>
</dbReference>
<organism evidence="1 2">
    <name type="scientific">Scutellospora calospora</name>
    <dbReference type="NCBI Taxonomy" id="85575"/>
    <lineage>
        <taxon>Eukaryota</taxon>
        <taxon>Fungi</taxon>
        <taxon>Fungi incertae sedis</taxon>
        <taxon>Mucoromycota</taxon>
        <taxon>Glomeromycotina</taxon>
        <taxon>Glomeromycetes</taxon>
        <taxon>Diversisporales</taxon>
        <taxon>Gigasporaceae</taxon>
        <taxon>Scutellospora</taxon>
    </lineage>
</organism>
<gene>
    <name evidence="1" type="ORF">SCALOS_LOCUS6699</name>
</gene>
<comment type="caution">
    <text evidence="1">The sequence shown here is derived from an EMBL/GenBank/DDBJ whole genome shotgun (WGS) entry which is preliminary data.</text>
</comment>
<feature type="non-terminal residue" evidence="1">
    <location>
        <position position="1"/>
    </location>
</feature>
<proteinExistence type="predicted"/>
<evidence type="ECO:0000313" key="1">
    <source>
        <dbReference type="EMBL" id="CAG8594478.1"/>
    </source>
</evidence>
<keyword evidence="2" id="KW-1185">Reference proteome</keyword>
<sequence>EYKWKKWRDRLTGSLSFESQISAGGTGSLLGCLMFKATGWTDWIETWNVDEMEKWRQTSKYIEEIHKQEGKYEMEEAVSGIGENIFPDGRNLFKEEQTEYDYIIRFVSRVYIMLFKDRTLLKCNWGEKTLRCSAILHNRSLKDDDRRCSGNKIDAIMSILDIGLKFSTLEVSGSSNNDVLL</sequence>
<dbReference type="EMBL" id="CAJVPM010013373">
    <property type="protein sequence ID" value="CAG8594478.1"/>
    <property type="molecule type" value="Genomic_DNA"/>
</dbReference>
<accession>A0ACA9MJ92</accession>
<protein>
    <submittedName>
        <fullName evidence="1">4908_t:CDS:1</fullName>
    </submittedName>
</protein>
<reference evidence="1" key="1">
    <citation type="submission" date="2021-06" db="EMBL/GenBank/DDBJ databases">
        <authorList>
            <person name="Kallberg Y."/>
            <person name="Tangrot J."/>
            <person name="Rosling A."/>
        </authorList>
    </citation>
    <scope>NUCLEOTIDE SEQUENCE</scope>
    <source>
        <strain evidence="1">AU212A</strain>
    </source>
</reference>